<gene>
    <name evidence="2" type="ORF">AVDCRST_MAG56-1717</name>
</gene>
<sequence length="92" mass="9353">AVQRHVLGRGAVAGVPGVGGGAATVVLPGAPGRRTGLAVAVFVPHFRLFVRFCAPGRTGFRVYVPGHGPGAGRPVPGPARQAQPGKAEERRI</sequence>
<reference evidence="2" key="1">
    <citation type="submission" date="2020-02" db="EMBL/GenBank/DDBJ databases">
        <authorList>
            <person name="Meier V. D."/>
        </authorList>
    </citation>
    <scope>NUCLEOTIDE SEQUENCE</scope>
    <source>
        <strain evidence="2">AVDCRST_MAG56</strain>
    </source>
</reference>
<feature type="region of interest" description="Disordered" evidence="1">
    <location>
        <begin position="68"/>
        <end position="92"/>
    </location>
</feature>
<proteinExistence type="predicted"/>
<feature type="non-terminal residue" evidence="2">
    <location>
        <position position="92"/>
    </location>
</feature>
<evidence type="ECO:0000313" key="2">
    <source>
        <dbReference type="EMBL" id="CAA9246292.1"/>
    </source>
</evidence>
<accession>A0A6J4IC44</accession>
<feature type="non-terminal residue" evidence="2">
    <location>
        <position position="1"/>
    </location>
</feature>
<name>A0A6J4IC44_9SPHI</name>
<evidence type="ECO:0000256" key="1">
    <source>
        <dbReference type="SAM" id="MobiDB-lite"/>
    </source>
</evidence>
<organism evidence="2">
    <name type="scientific">uncultured Cytophagales bacterium</name>
    <dbReference type="NCBI Taxonomy" id="158755"/>
    <lineage>
        <taxon>Bacteria</taxon>
        <taxon>Pseudomonadati</taxon>
        <taxon>Bacteroidota</taxon>
        <taxon>Sphingobacteriia</taxon>
        <taxon>Sphingobacteriales</taxon>
        <taxon>environmental samples</taxon>
    </lineage>
</organism>
<dbReference type="EMBL" id="CADCTQ010000159">
    <property type="protein sequence ID" value="CAA9246292.1"/>
    <property type="molecule type" value="Genomic_DNA"/>
</dbReference>
<protein>
    <submittedName>
        <fullName evidence="2">Permease of the drug/metabolite transporter (DMT) superfamily</fullName>
    </submittedName>
</protein>
<dbReference type="AlphaFoldDB" id="A0A6J4IC44"/>